<dbReference type="OrthoDB" id="1413770at2"/>
<dbReference type="SUPFAM" id="SSF54637">
    <property type="entry name" value="Thioesterase/thiol ester dehydrase-isomerase"/>
    <property type="match status" value="1"/>
</dbReference>
<organism evidence="3 4">
    <name type="scientific">Agrococcus sediminis</name>
    <dbReference type="NCBI Taxonomy" id="2599924"/>
    <lineage>
        <taxon>Bacteria</taxon>
        <taxon>Bacillati</taxon>
        <taxon>Actinomycetota</taxon>
        <taxon>Actinomycetes</taxon>
        <taxon>Micrococcales</taxon>
        <taxon>Microbacteriaceae</taxon>
        <taxon>Agrococcus</taxon>
    </lineage>
</organism>
<dbReference type="EMBL" id="VOIR01000013">
    <property type="protein sequence ID" value="KAA6433637.1"/>
    <property type="molecule type" value="Genomic_DNA"/>
</dbReference>
<dbReference type="AlphaFoldDB" id="A0A5M8QCA2"/>
<feature type="domain" description="Acyl-CoA thioesterase-like C-terminal" evidence="2">
    <location>
        <begin position="132"/>
        <end position="261"/>
    </location>
</feature>
<dbReference type="InterPro" id="IPR049450">
    <property type="entry name" value="ACOT8-like_C"/>
</dbReference>
<keyword evidence="4" id="KW-1185">Reference proteome</keyword>
<sequence>MRADPAAPAYLRALGDGRYLPTEHASGAWQPGELHFAPLGGLLTHAIEQHRTAAGAADLLLGRIAFDILGFLALDEIAVRVETRRPGRTIELTEATASIAGRDVAVARAWHSVAADTAAVAGGTAPPLPARDEARPTAFDEAWGGGFVRSLEVRECGRGAPGRSRMWISSPLALVEGEEASPLARWIGLVDVANGVAVRESPDDWMFPNLDLTIHLLRQPRAGWIGFDTTVAFGPTGQGITAAELHDEHGPVGRAAQTLTVRPSRQR</sequence>
<accession>A0A5M8QCA2</accession>
<proteinExistence type="predicted"/>
<reference evidence="3 4" key="1">
    <citation type="submission" date="2019-08" db="EMBL/GenBank/DDBJ databases">
        <title>Agrococcus lahaulensis sp. nov., isolated from a cold desert of the Indian Himalayas.</title>
        <authorList>
            <person name="Qu J.H."/>
        </authorList>
    </citation>
    <scope>NUCLEOTIDE SEQUENCE [LARGE SCALE GENOMIC DNA]</scope>
    <source>
        <strain evidence="3 4">NS18</strain>
    </source>
</reference>
<dbReference type="Pfam" id="PF13622">
    <property type="entry name" value="4HBT_3"/>
    <property type="match status" value="1"/>
</dbReference>
<comment type="caution">
    <text evidence="3">The sequence shown here is derived from an EMBL/GenBank/DDBJ whole genome shotgun (WGS) entry which is preliminary data.</text>
</comment>
<evidence type="ECO:0000313" key="3">
    <source>
        <dbReference type="EMBL" id="KAA6433637.1"/>
    </source>
</evidence>
<evidence type="ECO:0000259" key="1">
    <source>
        <dbReference type="Pfam" id="PF13622"/>
    </source>
</evidence>
<dbReference type="InterPro" id="IPR029069">
    <property type="entry name" value="HotDog_dom_sf"/>
</dbReference>
<dbReference type="Proteomes" id="UP000323221">
    <property type="component" value="Unassembled WGS sequence"/>
</dbReference>
<gene>
    <name evidence="3" type="ORF">FQ330_05950</name>
</gene>
<protein>
    <submittedName>
        <fullName evidence="3">Thioesterase family protein</fullName>
    </submittedName>
</protein>
<evidence type="ECO:0000313" key="4">
    <source>
        <dbReference type="Proteomes" id="UP000323221"/>
    </source>
</evidence>
<dbReference type="Gene3D" id="2.40.160.210">
    <property type="entry name" value="Acyl-CoA thioesterase, double hotdog domain"/>
    <property type="match status" value="1"/>
</dbReference>
<evidence type="ECO:0000259" key="2">
    <source>
        <dbReference type="Pfam" id="PF20789"/>
    </source>
</evidence>
<dbReference type="InterPro" id="IPR049449">
    <property type="entry name" value="TesB_ACOT8-like_N"/>
</dbReference>
<name>A0A5M8QCA2_9MICO</name>
<dbReference type="Pfam" id="PF20789">
    <property type="entry name" value="4HBT_3C"/>
    <property type="match status" value="1"/>
</dbReference>
<dbReference type="InterPro" id="IPR042171">
    <property type="entry name" value="Acyl-CoA_hotdog"/>
</dbReference>
<dbReference type="RefSeq" id="WP_146356018.1">
    <property type="nucleotide sequence ID" value="NZ_VOIR01000013.1"/>
</dbReference>
<feature type="domain" description="Acyl-CoA thioesterase-like N-terminal HotDog" evidence="1">
    <location>
        <begin position="27"/>
        <end position="111"/>
    </location>
</feature>